<dbReference type="PROSITE" id="PS00518">
    <property type="entry name" value="ZF_RING_1"/>
    <property type="match status" value="1"/>
</dbReference>
<dbReference type="SMART" id="SM00184">
    <property type="entry name" value="RING"/>
    <property type="match status" value="1"/>
</dbReference>
<evidence type="ECO:0000256" key="3">
    <source>
        <dbReference type="ARBA" id="ARBA00022833"/>
    </source>
</evidence>
<evidence type="ECO:0000259" key="5">
    <source>
        <dbReference type="PROSITE" id="PS50089"/>
    </source>
</evidence>
<proteinExistence type="predicted"/>
<evidence type="ECO:0000256" key="1">
    <source>
        <dbReference type="ARBA" id="ARBA00022723"/>
    </source>
</evidence>
<keyword evidence="7" id="KW-1185">Reference proteome</keyword>
<dbReference type="AlphaFoldDB" id="A0A3B3T5T8"/>
<dbReference type="InterPro" id="IPR051051">
    <property type="entry name" value="E3_ubiq-ligase_TRIM/RNF"/>
</dbReference>
<reference evidence="6" key="2">
    <citation type="submission" date="2025-09" db="UniProtKB">
        <authorList>
            <consortium name="Ensembl"/>
        </authorList>
    </citation>
    <scope>IDENTIFICATION</scope>
</reference>
<dbReference type="Ensembl" id="ENSPKIT00000018795.1">
    <property type="protein sequence ID" value="ENSPKIP00000037818.1"/>
    <property type="gene ID" value="ENSPKIG00000015855.1"/>
</dbReference>
<keyword evidence="1" id="KW-0479">Metal-binding</keyword>
<name>A0A3B3T5T8_9TELE</name>
<protein>
    <submittedName>
        <fullName evidence="6">Tripartite motif containing 8</fullName>
    </submittedName>
</protein>
<dbReference type="SUPFAM" id="SSF57850">
    <property type="entry name" value="RING/U-box"/>
    <property type="match status" value="1"/>
</dbReference>
<keyword evidence="3" id="KW-0862">Zinc</keyword>
<dbReference type="InterPro" id="IPR027370">
    <property type="entry name" value="Znf-RING_euk"/>
</dbReference>
<evidence type="ECO:0000256" key="4">
    <source>
        <dbReference type="PROSITE-ProRule" id="PRU00175"/>
    </source>
</evidence>
<keyword evidence="2 4" id="KW-0863">Zinc-finger</keyword>
<dbReference type="InterPro" id="IPR013083">
    <property type="entry name" value="Znf_RING/FYVE/PHD"/>
</dbReference>
<evidence type="ECO:0000313" key="6">
    <source>
        <dbReference type="Ensembl" id="ENSPKIP00000037818.1"/>
    </source>
</evidence>
<organism evidence="6 7">
    <name type="scientific">Paramormyrops kingsleyae</name>
    <dbReference type="NCBI Taxonomy" id="1676925"/>
    <lineage>
        <taxon>Eukaryota</taxon>
        <taxon>Metazoa</taxon>
        <taxon>Chordata</taxon>
        <taxon>Craniata</taxon>
        <taxon>Vertebrata</taxon>
        <taxon>Euteleostomi</taxon>
        <taxon>Actinopterygii</taxon>
        <taxon>Neopterygii</taxon>
        <taxon>Teleostei</taxon>
        <taxon>Osteoglossocephala</taxon>
        <taxon>Osteoglossomorpha</taxon>
        <taxon>Osteoglossiformes</taxon>
        <taxon>Mormyridae</taxon>
        <taxon>Paramormyrops</taxon>
    </lineage>
</organism>
<dbReference type="Gene3D" id="3.30.40.10">
    <property type="entry name" value="Zinc/RING finger domain, C3HC4 (zinc finger)"/>
    <property type="match status" value="1"/>
</dbReference>
<dbReference type="InterPro" id="IPR017907">
    <property type="entry name" value="Znf_RING_CS"/>
</dbReference>
<dbReference type="InterPro" id="IPR001841">
    <property type="entry name" value="Znf_RING"/>
</dbReference>
<dbReference type="GO" id="GO:0008270">
    <property type="term" value="F:zinc ion binding"/>
    <property type="evidence" value="ECO:0007669"/>
    <property type="project" value="UniProtKB-KW"/>
</dbReference>
<dbReference type="PROSITE" id="PS50089">
    <property type="entry name" value="ZF_RING_2"/>
    <property type="match status" value="1"/>
</dbReference>
<feature type="domain" description="RING-type" evidence="5">
    <location>
        <begin position="14"/>
        <end position="55"/>
    </location>
</feature>
<evidence type="ECO:0000313" key="7">
    <source>
        <dbReference type="Proteomes" id="UP000261540"/>
    </source>
</evidence>
<reference evidence="6" key="1">
    <citation type="submission" date="2025-08" db="UniProtKB">
        <authorList>
            <consortium name="Ensembl"/>
        </authorList>
    </citation>
    <scope>IDENTIFICATION</scope>
</reference>
<dbReference type="GeneTree" id="ENSGT00940000157919"/>
<dbReference type="Proteomes" id="UP000261540">
    <property type="component" value="Unplaced"/>
</dbReference>
<accession>A0A3B3T5T8</accession>
<dbReference type="PANTHER" id="PTHR25465:SF19">
    <property type="entry name" value="E3 UBIQUITIN-PROTEIN LIGASE TRIM8"/>
    <property type="match status" value="1"/>
</dbReference>
<sequence>MDTVCKNLEKELTCAICLQLFEEPLELPCMHNFCQECICRAWDDNVGAKRCPECNRTYNREPFVAENLKLANIVQRFKDLEAPMPLVASGCAVCGKQVRKVCLHCAEGCCAAHVQMHIDQAGHLLVNAEDMQSWTCLQHGNYKLYHCDEENTVVCQQCYLARCVPSHGQAVCDVEVRRNGMRQAFMEQQGKIEERMLAIRETLTIAEANKWQTEKSFRTIRETVELRYRKMQELLMWDMDRTLQKLDAAHSRFCAESSAQILRLSKTEEDTMELLSSVQMALQKTEDVNFMKDTASFREWLNRSESNISRESPLLSQANFEPRHFLVEVSKNLQNLLEGRNGETVSGPERMAKGLLRIV</sequence>
<dbReference type="PANTHER" id="PTHR25465">
    <property type="entry name" value="B-BOX DOMAIN CONTAINING"/>
    <property type="match status" value="1"/>
</dbReference>
<evidence type="ECO:0000256" key="2">
    <source>
        <dbReference type="ARBA" id="ARBA00022771"/>
    </source>
</evidence>
<dbReference type="Pfam" id="PF13445">
    <property type="entry name" value="zf-RING_UBOX"/>
    <property type="match status" value="1"/>
</dbReference>